<dbReference type="Proteomes" id="UP000431401">
    <property type="component" value="Unassembled WGS sequence"/>
</dbReference>
<comment type="caution">
    <text evidence="2">The sequence shown here is derived from an EMBL/GenBank/DDBJ whole genome shotgun (WGS) entry which is preliminary data.</text>
</comment>
<dbReference type="Gene3D" id="1.10.10.10">
    <property type="entry name" value="Winged helix-like DNA-binding domain superfamily/Winged helix DNA-binding domain"/>
    <property type="match status" value="1"/>
</dbReference>
<protein>
    <recommendedName>
        <fullName evidence="1">ANTAR domain-containing protein</fullName>
    </recommendedName>
</protein>
<sequence length="191" mass="21049">MHGYPPDAVQPTTALLLAHKHPDDRDHVAEAITRSATDAVPFSSRHRFIDTAGRVHTVMVVADLVTDSDGRAVGTEGFYIDLGPLVTDTAREMFDTRLPEIIRTRAEIEQAKGVLMTMYRIGADQAFEVLRWRSQETNVKLQPLAARLLGDLLELPHVPPEVITAFDHLLLTAHLRVPCDATEPAAADGEN</sequence>
<proteinExistence type="predicted"/>
<accession>A0A7K0E103</accession>
<dbReference type="Pfam" id="PF03861">
    <property type="entry name" value="ANTAR"/>
    <property type="match status" value="1"/>
</dbReference>
<dbReference type="Pfam" id="PF08447">
    <property type="entry name" value="PAS_3"/>
    <property type="match status" value="1"/>
</dbReference>
<dbReference type="SUPFAM" id="SSF52172">
    <property type="entry name" value="CheY-like"/>
    <property type="match status" value="1"/>
</dbReference>
<evidence type="ECO:0000313" key="2">
    <source>
        <dbReference type="EMBL" id="MQY31770.1"/>
    </source>
</evidence>
<dbReference type="InterPro" id="IPR035965">
    <property type="entry name" value="PAS-like_dom_sf"/>
</dbReference>
<dbReference type="InterPro" id="IPR000014">
    <property type="entry name" value="PAS"/>
</dbReference>
<dbReference type="GO" id="GO:0003723">
    <property type="term" value="F:RNA binding"/>
    <property type="evidence" value="ECO:0007669"/>
    <property type="project" value="InterPro"/>
</dbReference>
<name>A0A7K0E103_9NOCA</name>
<dbReference type="InterPro" id="IPR005561">
    <property type="entry name" value="ANTAR"/>
</dbReference>
<dbReference type="PROSITE" id="PS50921">
    <property type="entry name" value="ANTAR"/>
    <property type="match status" value="1"/>
</dbReference>
<dbReference type="InterPro" id="IPR011006">
    <property type="entry name" value="CheY-like_superfamily"/>
</dbReference>
<dbReference type="EMBL" id="WEGI01000023">
    <property type="protein sequence ID" value="MQY31770.1"/>
    <property type="molecule type" value="Genomic_DNA"/>
</dbReference>
<dbReference type="InterPro" id="IPR013655">
    <property type="entry name" value="PAS_fold_3"/>
</dbReference>
<dbReference type="Gene3D" id="3.30.450.20">
    <property type="entry name" value="PAS domain"/>
    <property type="match status" value="1"/>
</dbReference>
<evidence type="ECO:0000259" key="1">
    <source>
        <dbReference type="PROSITE" id="PS50921"/>
    </source>
</evidence>
<dbReference type="SMART" id="SM01012">
    <property type="entry name" value="ANTAR"/>
    <property type="match status" value="1"/>
</dbReference>
<reference evidence="2 3" key="1">
    <citation type="submission" date="2019-10" db="EMBL/GenBank/DDBJ databases">
        <title>Nocardia macrotermitis sp. nov. and Nocardia aurantia sp. nov., isolated from the gut of fungus growing-termite Macrotermes natalensis.</title>
        <authorList>
            <person name="Benndorf R."/>
            <person name="Schwitalla J."/>
            <person name="Martin K."/>
            <person name="De Beer W."/>
            <person name="Kaster A.-K."/>
            <person name="Vollmers J."/>
            <person name="Poulsen M."/>
            <person name="Beemelmanns C."/>
        </authorList>
    </citation>
    <scope>NUCLEOTIDE SEQUENCE [LARGE SCALE GENOMIC DNA]</scope>
    <source>
        <strain evidence="2 3">RB56</strain>
    </source>
</reference>
<dbReference type="InterPro" id="IPR036388">
    <property type="entry name" value="WH-like_DNA-bd_sf"/>
</dbReference>
<feature type="domain" description="ANTAR" evidence="1">
    <location>
        <begin position="88"/>
        <end position="149"/>
    </location>
</feature>
<gene>
    <name evidence="2" type="ORF">NRB56_73810</name>
</gene>
<dbReference type="AlphaFoldDB" id="A0A7K0E103"/>
<dbReference type="CDD" id="cd00130">
    <property type="entry name" value="PAS"/>
    <property type="match status" value="1"/>
</dbReference>
<keyword evidence="3" id="KW-1185">Reference proteome</keyword>
<organism evidence="2 3">
    <name type="scientific">Nocardia aurantia</name>
    <dbReference type="NCBI Taxonomy" id="2585199"/>
    <lineage>
        <taxon>Bacteria</taxon>
        <taxon>Bacillati</taxon>
        <taxon>Actinomycetota</taxon>
        <taxon>Actinomycetes</taxon>
        <taxon>Mycobacteriales</taxon>
        <taxon>Nocardiaceae</taxon>
        <taxon>Nocardia</taxon>
    </lineage>
</organism>
<dbReference type="SUPFAM" id="SSF55785">
    <property type="entry name" value="PYP-like sensor domain (PAS domain)"/>
    <property type="match status" value="1"/>
</dbReference>
<evidence type="ECO:0000313" key="3">
    <source>
        <dbReference type="Proteomes" id="UP000431401"/>
    </source>
</evidence>